<reference evidence="1 2" key="1">
    <citation type="submission" date="2011-11" db="EMBL/GenBank/DDBJ databases">
        <authorList>
            <person name="Weinstock G."/>
            <person name="Sodergren E."/>
            <person name="Clifton S."/>
            <person name="Fulton L."/>
            <person name="Fulton B."/>
            <person name="Courtney L."/>
            <person name="Fronick C."/>
            <person name="Harrison M."/>
            <person name="Strong C."/>
            <person name="Farmer C."/>
            <person name="Delahaunty K."/>
            <person name="Markovic C."/>
            <person name="Hall O."/>
            <person name="Minx P."/>
            <person name="Tomlinson C."/>
            <person name="Mitreva M."/>
            <person name="Hou S."/>
            <person name="Chen J."/>
            <person name="Wollam A."/>
            <person name="Pepin K.H."/>
            <person name="Johnson M."/>
            <person name="Bhonagiri V."/>
            <person name="Zhang X."/>
            <person name="Suruliraj S."/>
            <person name="Warren W."/>
            <person name="Chinwalla A."/>
            <person name="Mardis E.R."/>
            <person name="Wilson R.K."/>
        </authorList>
    </citation>
    <scope>NUCLEOTIDE SEQUENCE [LARGE SCALE GENOMIC DNA]</scope>
    <source>
        <strain evidence="1 2">YIT 11816</strain>
    </source>
</reference>
<dbReference type="RefSeq" id="WP_008543800.1">
    <property type="nucleotide sequence ID" value="NZ_JH605018.1"/>
</dbReference>
<name>H3KI01_9BURK</name>
<dbReference type="PROSITE" id="PS51257">
    <property type="entry name" value="PROKAR_LIPOPROTEIN"/>
    <property type="match status" value="1"/>
</dbReference>
<dbReference type="HOGENOM" id="CLU_1440384_0_0_4"/>
<proteinExistence type="predicted"/>
<accession>H3KI01</accession>
<dbReference type="EMBL" id="AFBQ01000369">
    <property type="protein sequence ID" value="EHY30244.1"/>
    <property type="molecule type" value="Genomic_DNA"/>
</dbReference>
<comment type="caution">
    <text evidence="1">The sequence shown here is derived from an EMBL/GenBank/DDBJ whole genome shotgun (WGS) entry which is preliminary data.</text>
</comment>
<sequence length="196" mass="21421">MLQRLPPTGLRLQFAALGLLGAVLLSGCAVPTQVSPGSPDGMDPVKMQEDAARRERVAALEAQFRSVGVRMRAMCVSPENAPYFRKTTCLASAITDEMKEDRSKPTAAQKKAAQNVFRITHELNEETRSMMVQSGIPEYVDKAFASRTYADPKINALQQDFLHDRLTWGEYNRARAALVDRPEDGGDAAGAAQNAP</sequence>
<dbReference type="STRING" id="762967.HMPREF9440_02402"/>
<dbReference type="OrthoDB" id="9156373at2"/>
<dbReference type="PATRIC" id="fig|762967.3.peg.1892"/>
<evidence type="ECO:0000313" key="1">
    <source>
        <dbReference type="EMBL" id="EHY30244.1"/>
    </source>
</evidence>
<dbReference type="AlphaFoldDB" id="H3KI01"/>
<evidence type="ECO:0000313" key="2">
    <source>
        <dbReference type="Proteomes" id="UP000004956"/>
    </source>
</evidence>
<organism evidence="1 2">
    <name type="scientific">Sutterella parvirubra YIT 11816</name>
    <dbReference type="NCBI Taxonomy" id="762967"/>
    <lineage>
        <taxon>Bacteria</taxon>
        <taxon>Pseudomonadati</taxon>
        <taxon>Pseudomonadota</taxon>
        <taxon>Betaproteobacteria</taxon>
        <taxon>Burkholderiales</taxon>
        <taxon>Sutterellaceae</taxon>
        <taxon>Sutterella</taxon>
    </lineage>
</organism>
<protein>
    <recommendedName>
        <fullName evidence="3">Lipoprotein</fullName>
    </recommendedName>
</protein>
<gene>
    <name evidence="1" type="ORF">HMPREF9440_02402</name>
</gene>
<keyword evidence="2" id="KW-1185">Reference proteome</keyword>
<dbReference type="Proteomes" id="UP000004956">
    <property type="component" value="Unassembled WGS sequence"/>
</dbReference>
<evidence type="ECO:0008006" key="3">
    <source>
        <dbReference type="Google" id="ProtNLM"/>
    </source>
</evidence>